<evidence type="ECO:0000313" key="1">
    <source>
        <dbReference type="EMBL" id="KAK5705082.1"/>
    </source>
</evidence>
<dbReference type="PANTHER" id="PTHR28037:SF1">
    <property type="entry name" value="ALCOHOL O-ACETYLTRANSFERASE 1-RELATED"/>
    <property type="match status" value="1"/>
</dbReference>
<evidence type="ECO:0000313" key="2">
    <source>
        <dbReference type="Proteomes" id="UP001310594"/>
    </source>
</evidence>
<dbReference type="GO" id="GO:0008080">
    <property type="term" value="F:N-acetyltransferase activity"/>
    <property type="evidence" value="ECO:0007669"/>
    <property type="project" value="TreeGrafter"/>
</dbReference>
<name>A0AAN7WHC5_9PEZI</name>
<dbReference type="Proteomes" id="UP001310594">
    <property type="component" value="Unassembled WGS sequence"/>
</dbReference>
<dbReference type="InterPro" id="IPR010828">
    <property type="entry name" value="Atf2/Sli1-like"/>
</dbReference>
<comment type="caution">
    <text evidence="1">The sequence shown here is derived from an EMBL/GenBank/DDBJ whole genome shotgun (WGS) entry which is preliminary data.</text>
</comment>
<reference evidence="1" key="1">
    <citation type="submission" date="2023-08" db="EMBL/GenBank/DDBJ databases">
        <title>Black Yeasts Isolated from many extreme environments.</title>
        <authorList>
            <person name="Coleine C."/>
            <person name="Stajich J.E."/>
            <person name="Selbmann L."/>
        </authorList>
    </citation>
    <scope>NUCLEOTIDE SEQUENCE</scope>
    <source>
        <strain evidence="1">CCFEE 5810</strain>
    </source>
</reference>
<proteinExistence type="predicted"/>
<dbReference type="Pfam" id="PF07247">
    <property type="entry name" value="AATase"/>
    <property type="match status" value="1"/>
</dbReference>
<dbReference type="InterPro" id="IPR023213">
    <property type="entry name" value="CAT-like_dom_sf"/>
</dbReference>
<sequence length="481" mass="53160">MNAVVRPAGLNERRCLSRDVLGVYGTLVMCARYHQHGDVPLRDLINKALKSCIIEHPVLRTIILDVESEKPKLAQQTALNLNDHVLYLELNDTRGDGTHTLQALLEHAHNEPLDQWHLRPAWRLYVVPVSSVASMETATQFHLAFTYSHALADGFSGMLFHRTFLEALNSSADNAFDNKPDFHCSSDMSSLLPPLENAAVLPISWSFLLRPLVGEFLPSLLVRALGLSSEKSSNLWTGAQERPKFPPNSQLLHTAVRHRLIPNMFLERALAACRTHQARLTGLLAFTVARALSAALQARGIVQSEYRATLPIDLRRHIPEAQNSMANYASATYGTVTVVQEQQQILTDRDWSMVQELTNALTKASSTLADHPVALLKYLSNFRDWTLRQVSKPAEGSFEVSNAGAFDNTVPPTGAGWTLQDMVFSQSANALGDPFNVNVASTKGGPLAVVLTWWPGMLGVEDEEKLMDEVCDGLEEQLASL</sequence>
<dbReference type="Gene3D" id="3.30.559.10">
    <property type="entry name" value="Chloramphenicol acetyltransferase-like domain"/>
    <property type="match status" value="1"/>
</dbReference>
<dbReference type="SUPFAM" id="SSF52777">
    <property type="entry name" value="CoA-dependent acyltransferases"/>
    <property type="match status" value="1"/>
</dbReference>
<dbReference type="PANTHER" id="PTHR28037">
    <property type="entry name" value="ALCOHOL O-ACETYLTRANSFERASE 1-RELATED"/>
    <property type="match status" value="1"/>
</dbReference>
<protein>
    <submittedName>
        <fullName evidence="1">Alcohol acetyltransferase</fullName>
    </submittedName>
</protein>
<organism evidence="1 2">
    <name type="scientific">Elasticomyces elasticus</name>
    <dbReference type="NCBI Taxonomy" id="574655"/>
    <lineage>
        <taxon>Eukaryota</taxon>
        <taxon>Fungi</taxon>
        <taxon>Dikarya</taxon>
        <taxon>Ascomycota</taxon>
        <taxon>Pezizomycotina</taxon>
        <taxon>Dothideomycetes</taxon>
        <taxon>Dothideomycetidae</taxon>
        <taxon>Mycosphaerellales</taxon>
        <taxon>Teratosphaeriaceae</taxon>
        <taxon>Elasticomyces</taxon>
    </lineage>
</organism>
<gene>
    <name evidence="1" type="primary">ATF1</name>
    <name evidence="1" type="ORF">LTR97_002196</name>
</gene>
<dbReference type="EMBL" id="JAVRQU010000003">
    <property type="protein sequence ID" value="KAK5705082.1"/>
    <property type="molecule type" value="Genomic_DNA"/>
</dbReference>
<dbReference type="AlphaFoldDB" id="A0AAN7WHC5"/>
<dbReference type="InterPro" id="IPR052058">
    <property type="entry name" value="Alcohol_O-acetyltransferase"/>
</dbReference>
<accession>A0AAN7WHC5</accession>